<evidence type="ECO:0000313" key="3">
    <source>
        <dbReference type="Proteomes" id="UP001515480"/>
    </source>
</evidence>
<gene>
    <name evidence="2" type="ORF">AB1Y20_008756</name>
</gene>
<protein>
    <submittedName>
        <fullName evidence="2">Uncharacterized protein</fullName>
    </submittedName>
</protein>
<proteinExistence type="predicted"/>
<name>A0AB34ITX9_PRYPA</name>
<keyword evidence="3" id="KW-1185">Reference proteome</keyword>
<feature type="region of interest" description="Disordered" evidence="1">
    <location>
        <begin position="77"/>
        <end position="109"/>
    </location>
</feature>
<feature type="region of interest" description="Disordered" evidence="1">
    <location>
        <begin position="1"/>
        <end position="31"/>
    </location>
</feature>
<comment type="caution">
    <text evidence="2">The sequence shown here is derived from an EMBL/GenBank/DDBJ whole genome shotgun (WGS) entry which is preliminary data.</text>
</comment>
<organism evidence="2 3">
    <name type="scientific">Prymnesium parvum</name>
    <name type="common">Toxic golden alga</name>
    <dbReference type="NCBI Taxonomy" id="97485"/>
    <lineage>
        <taxon>Eukaryota</taxon>
        <taxon>Haptista</taxon>
        <taxon>Haptophyta</taxon>
        <taxon>Prymnesiophyceae</taxon>
        <taxon>Prymnesiales</taxon>
        <taxon>Prymnesiaceae</taxon>
        <taxon>Prymnesium</taxon>
    </lineage>
</organism>
<sequence length="127" mass="13645">MTPPSTMHGPQFVTMPWASTGSGGDGTSHSFTMDDVHRFLSSYSSSTEQSDGLYSSAEAELLHSSWGVPECLSDESFAEDVLDASSRTEDLDDSSEDDEGGSPKLHWAPLTARRSLQGPRFTRVVGG</sequence>
<evidence type="ECO:0000313" key="2">
    <source>
        <dbReference type="EMBL" id="KAL1504992.1"/>
    </source>
</evidence>
<evidence type="ECO:0000256" key="1">
    <source>
        <dbReference type="SAM" id="MobiDB-lite"/>
    </source>
</evidence>
<dbReference type="Proteomes" id="UP001515480">
    <property type="component" value="Unassembled WGS sequence"/>
</dbReference>
<dbReference type="AlphaFoldDB" id="A0AB34ITX9"/>
<reference evidence="2 3" key="1">
    <citation type="journal article" date="2024" name="Science">
        <title>Giant polyketide synthase enzymes in the biosynthesis of giant marine polyether toxins.</title>
        <authorList>
            <person name="Fallon T.R."/>
            <person name="Shende V.V."/>
            <person name="Wierzbicki I.H."/>
            <person name="Pendleton A.L."/>
            <person name="Watervoot N.F."/>
            <person name="Auber R.P."/>
            <person name="Gonzalez D.J."/>
            <person name="Wisecaver J.H."/>
            <person name="Moore B.S."/>
        </authorList>
    </citation>
    <scope>NUCLEOTIDE SEQUENCE [LARGE SCALE GENOMIC DNA]</scope>
    <source>
        <strain evidence="2 3">12B1</strain>
    </source>
</reference>
<accession>A0AB34ITX9</accession>
<feature type="compositionally biased region" description="Acidic residues" evidence="1">
    <location>
        <begin position="90"/>
        <end position="100"/>
    </location>
</feature>
<dbReference type="EMBL" id="JBGBPQ010000019">
    <property type="protein sequence ID" value="KAL1504992.1"/>
    <property type="molecule type" value="Genomic_DNA"/>
</dbReference>